<evidence type="ECO:0000313" key="1">
    <source>
        <dbReference type="EMBL" id="QHI00962.1"/>
    </source>
</evidence>
<dbReference type="Proteomes" id="UP000000276">
    <property type="component" value="Chromosome"/>
</dbReference>
<organism evidence="1 2">
    <name type="scientific">Corynebacterium pseudotuberculosis (strain C231)</name>
    <dbReference type="NCBI Taxonomy" id="681645"/>
    <lineage>
        <taxon>Bacteria</taxon>
        <taxon>Bacillati</taxon>
        <taxon>Actinomycetota</taxon>
        <taxon>Actinomycetes</taxon>
        <taxon>Mycobacteriales</taxon>
        <taxon>Corynebacteriaceae</taxon>
        <taxon>Corynebacterium</taxon>
    </lineage>
</organism>
<name>A0A6D2LTP0_CORP2</name>
<dbReference type="KEGG" id="cpq:CPC231_03480"/>
<sequence>MARSWLRESWAPVFNDIYGNNALYKAKPLRVCVHVSQQLSVLAQPWQSAQALPKRGAGGAPHN</sequence>
<reference evidence="1 2" key="1">
    <citation type="journal article" date="2011" name="J. Bacteriol.">
        <title>Complete genome sequence of Corynebacterium pseudotuberculosis I19, a strain isolated from a cow in Israel with bovine mastitis.</title>
        <authorList>
            <consortium name="Consortium: Rede Paraense de Genomica e Proteomica (RPGP)"/>
            <person name="Silva A."/>
            <person name="Schneider M.P."/>
            <person name="Cerdeira L."/>
            <person name="Barbosa M.S."/>
            <person name="Ramos R.T."/>
            <person name="Carneiro A.R."/>
            <person name="Santos R."/>
            <person name="Lima M."/>
            <person name="D'Afonseca V."/>
            <person name="Almeida S.S."/>
            <person name="Santos A.R."/>
            <person name="Soares S.C."/>
            <person name="Pinto A.C."/>
            <person name="Ali A."/>
            <person name="Dorella F.A."/>
            <person name="Rocha F."/>
            <person name="de Abreu V.A."/>
            <person name="Trost E."/>
            <person name="Tauch A."/>
            <person name="Shpigel N."/>
            <person name="Miyoshi A."/>
            <person name="Azevedo V."/>
        </authorList>
    </citation>
    <scope>NUCLEOTIDE SEQUENCE [LARGE SCALE GENOMIC DNA]</scope>
    <source>
        <strain evidence="1 2">C231</strain>
    </source>
</reference>
<accession>A0A6D2LTP0</accession>
<gene>
    <name evidence="1" type="ORF">CPC231_03480</name>
</gene>
<keyword evidence="2" id="KW-1185">Reference proteome</keyword>
<reference evidence="1 2" key="2">
    <citation type="journal article" date="2011" name="PLoS ONE">
        <title>Evidence for reductive genome evolution and lateral acquisition of virulence functions in two Corynebacterium pseudotuberculosis strains.</title>
        <authorList>
            <person name="Ruiz J.C."/>
            <person name="D'Afonseca V."/>
            <person name="Silva A."/>
            <person name="Ali A."/>
            <person name="Pinto A.C."/>
            <person name="Santos A.R."/>
            <person name="Rocha A.A."/>
            <person name="Lopes D.O."/>
            <person name="Dorella F.A."/>
            <person name="Pacheco L.G."/>
            <person name="Costa M.P."/>
            <person name="Turk M.Z."/>
            <person name="Seyffert N."/>
            <person name="Moraes P.M."/>
            <person name="Soares S.C."/>
            <person name="Almeida S.S."/>
            <person name="Castro T.L."/>
            <person name="Abreu V.A."/>
            <person name="Trost E."/>
            <person name="Baumbach J."/>
            <person name="Tauch A."/>
            <person name="Schneider M.P."/>
            <person name="McCulloch J."/>
            <person name="Cerdeira L.T."/>
            <person name="Ramos R.T."/>
            <person name="Zerlotini A."/>
            <person name="Dominitini A."/>
            <person name="Resende D.M."/>
            <person name="Coser E.M."/>
            <person name="Oliveira L.M."/>
            <person name="Pedrosa A.L."/>
            <person name="Vieira C.U."/>
            <person name="Guimaraes C.T."/>
            <person name="Bartholomeu D.C."/>
            <person name="Oliveira D.M."/>
            <person name="Santos F.R."/>
            <person name="Rabelo E.M."/>
            <person name="Lobo F.P."/>
            <person name="Franco G.R."/>
            <person name="Costa A.F."/>
            <person name="Castro I.M."/>
            <person name="Dias S.R."/>
            <person name="Ferro J.A."/>
            <person name="Ortega J.M."/>
            <person name="Paiva L.V."/>
            <person name="Goulart L.R."/>
            <person name="Almeida J.F."/>
            <person name="Ferro M.I."/>
            <person name="Carneiro N.P."/>
            <person name="Falcao P.R."/>
            <person name="Grynberg P."/>
            <person name="Teixeira S.M."/>
            <person name="Brommonschenkel S."/>
            <person name="Oliveira S.C."/>
            <person name="Meyer R."/>
            <person name="Moore R.J."/>
            <person name="Miyoshi A."/>
            <person name="Oliveira G.C."/>
            <person name="Azevedo V."/>
        </authorList>
    </citation>
    <scope>NUCLEOTIDE SEQUENCE [LARGE SCALE GENOMIC DNA]</scope>
    <source>
        <strain evidence="1 2">C231</strain>
    </source>
</reference>
<dbReference type="AlphaFoldDB" id="A0A6D2LTP0"/>
<dbReference type="EMBL" id="CP001829">
    <property type="protein sequence ID" value="QHI00962.1"/>
    <property type="molecule type" value="Genomic_DNA"/>
</dbReference>
<proteinExistence type="predicted"/>
<evidence type="ECO:0000313" key="2">
    <source>
        <dbReference type="Proteomes" id="UP000000276"/>
    </source>
</evidence>
<protein>
    <submittedName>
        <fullName evidence="1">Uncharacterized protein</fullName>
    </submittedName>
</protein>